<dbReference type="RefSeq" id="WP_073020080.1">
    <property type="nucleotide sequence ID" value="NZ_FQXU01000008.1"/>
</dbReference>
<feature type="domain" description="Thiamine pyrophosphate enzyme TPP-binding" evidence="16">
    <location>
        <begin position="381"/>
        <end position="529"/>
    </location>
</feature>
<dbReference type="FunFam" id="3.40.50.970:FF:000016">
    <property type="entry name" value="Acetolactate synthase"/>
    <property type="match status" value="1"/>
</dbReference>
<dbReference type="EMBL" id="FQXU01000008">
    <property type="protein sequence ID" value="SHI20504.1"/>
    <property type="molecule type" value="Genomic_DNA"/>
</dbReference>
<evidence type="ECO:0000256" key="9">
    <source>
        <dbReference type="ARBA" id="ARBA00022827"/>
    </source>
</evidence>
<evidence type="ECO:0000256" key="4">
    <source>
        <dbReference type="ARBA" id="ARBA00013145"/>
    </source>
</evidence>
<dbReference type="InterPro" id="IPR039368">
    <property type="entry name" value="AHAS_TPP"/>
</dbReference>
<keyword evidence="8 14" id="KW-0479">Metal-binding</keyword>
<evidence type="ECO:0000256" key="13">
    <source>
        <dbReference type="ARBA" id="ARBA00048670"/>
    </source>
</evidence>
<keyword evidence="7 14" id="KW-0808">Transferase</keyword>
<comment type="cofactor">
    <cofactor evidence="14">
        <name>Mg(2+)</name>
        <dbReference type="ChEBI" id="CHEBI:18420"/>
    </cofactor>
    <text evidence="14">Binds 1 Mg(2+) ion per subunit.</text>
</comment>
<reference evidence="18 19" key="1">
    <citation type="submission" date="2016-11" db="EMBL/GenBank/DDBJ databases">
        <authorList>
            <person name="Jaros S."/>
            <person name="Januszkiewicz K."/>
            <person name="Wedrychowicz H."/>
        </authorList>
    </citation>
    <scope>NUCLEOTIDE SEQUENCE [LARGE SCALE GENOMIC DNA]</scope>
    <source>
        <strain evidence="18 19">DSM 6191</strain>
    </source>
</reference>
<dbReference type="GO" id="GO:0009097">
    <property type="term" value="P:isoleucine biosynthetic process"/>
    <property type="evidence" value="ECO:0007669"/>
    <property type="project" value="UniProtKB-UniPathway"/>
</dbReference>
<keyword evidence="12 14" id="KW-0100">Branched-chain amino acid biosynthesis</keyword>
<dbReference type="InterPro" id="IPR029061">
    <property type="entry name" value="THDP-binding"/>
</dbReference>
<dbReference type="NCBIfam" id="TIGR00118">
    <property type="entry name" value="acolac_lg"/>
    <property type="match status" value="1"/>
</dbReference>
<dbReference type="Proteomes" id="UP000184241">
    <property type="component" value="Unassembled WGS sequence"/>
</dbReference>
<evidence type="ECO:0000259" key="16">
    <source>
        <dbReference type="Pfam" id="PF02775"/>
    </source>
</evidence>
<sequence length="558" mass="60684">MKLNGAQITIKLLELHGIKTIAGIPGGANLPLYDALYDSNITHILARHEQGAAFIAQGMTRSTGEVAVCFATSGPGATNLLTAIADAKLDSVPIIAITGQVPYSAIGTDSFQEVDTYGLTIPITKHNFLIRSIYELFSIIPEAFRLAKDGRPGPIVIDIPKNIQTQVIEIDCFPDLEVEITDDKATTHGVSEAVDLIQASKKPILYIGGGIVNSNSCSEIYELSKKNSIPVTSTLMALGCFPCDDPLYLGMLGMHGARYTNMLLNQADLIIALGVRFDDRAVGNVTKFCPNAKIIHIDIDESEINKLKQADLSLVGDINSFIRALTAVIPNNSREEWLNTIEDFKLKFPLALPKKEDIFHPMNIIKYVSSIVTKEAIISTDVGQHQMWVAQTYPFNKPNTLLTSGGLGTMGFGLPAAIGAALANDDNEVICFSGDGSILMNIQELATLKDLNLNIKIIILNNGRLGLVKQQQQLFYKEHYIASKFISNPDFTLIAKGFGIDSCDLSKEDNPMDKLKEVLLKTGPYLINIPIDPTSNVYPMVPPGESIDKMVGGESYAQ</sequence>
<dbReference type="InterPro" id="IPR012000">
    <property type="entry name" value="Thiamin_PyroP_enz_cen_dom"/>
</dbReference>
<dbReference type="Gene3D" id="3.40.50.970">
    <property type="match status" value="2"/>
</dbReference>
<keyword evidence="10 14" id="KW-0460">Magnesium</keyword>
<comment type="catalytic activity">
    <reaction evidence="13 14">
        <text>2 pyruvate + H(+) = (2S)-2-acetolactate + CO2</text>
        <dbReference type="Rhea" id="RHEA:25249"/>
        <dbReference type="ChEBI" id="CHEBI:15361"/>
        <dbReference type="ChEBI" id="CHEBI:15378"/>
        <dbReference type="ChEBI" id="CHEBI:16526"/>
        <dbReference type="ChEBI" id="CHEBI:58476"/>
        <dbReference type="EC" id="2.2.1.6"/>
    </reaction>
</comment>
<evidence type="ECO:0000313" key="18">
    <source>
        <dbReference type="EMBL" id="SHI20504.1"/>
    </source>
</evidence>
<evidence type="ECO:0000256" key="7">
    <source>
        <dbReference type="ARBA" id="ARBA00022679"/>
    </source>
</evidence>
<dbReference type="SUPFAM" id="SSF52467">
    <property type="entry name" value="DHS-like NAD/FAD-binding domain"/>
    <property type="match status" value="1"/>
</dbReference>
<comment type="cofactor">
    <cofactor evidence="14">
        <name>thiamine diphosphate</name>
        <dbReference type="ChEBI" id="CHEBI:58937"/>
    </cofactor>
    <text evidence="14">Binds 1 thiamine pyrophosphate per subunit.</text>
</comment>
<evidence type="ECO:0000256" key="11">
    <source>
        <dbReference type="ARBA" id="ARBA00023052"/>
    </source>
</evidence>
<evidence type="ECO:0000256" key="2">
    <source>
        <dbReference type="ARBA" id="ARBA00005025"/>
    </source>
</evidence>
<dbReference type="Gene3D" id="3.40.50.1220">
    <property type="entry name" value="TPP-binding domain"/>
    <property type="match status" value="1"/>
</dbReference>
<dbReference type="FunFam" id="3.40.50.970:FF:000007">
    <property type="entry name" value="Acetolactate synthase"/>
    <property type="match status" value="1"/>
</dbReference>
<evidence type="ECO:0000256" key="3">
    <source>
        <dbReference type="ARBA" id="ARBA00007812"/>
    </source>
</evidence>
<dbReference type="Pfam" id="PF02775">
    <property type="entry name" value="TPP_enzyme_C"/>
    <property type="match status" value="1"/>
</dbReference>
<gene>
    <name evidence="18" type="ORF">SAMN02745941_02626</name>
</gene>
<dbReference type="UniPathway" id="UPA00047">
    <property type="reaction ID" value="UER00055"/>
</dbReference>
<proteinExistence type="inferred from homology"/>
<protein>
    <recommendedName>
        <fullName evidence="4 14">Acetolactate synthase</fullName>
        <ecNumber evidence="4 14">2.2.1.6</ecNumber>
    </recommendedName>
</protein>
<evidence type="ECO:0000256" key="10">
    <source>
        <dbReference type="ARBA" id="ARBA00022842"/>
    </source>
</evidence>
<evidence type="ECO:0000256" key="12">
    <source>
        <dbReference type="ARBA" id="ARBA00023304"/>
    </source>
</evidence>
<keyword evidence="6" id="KW-0285">Flavoprotein</keyword>
<keyword evidence="9" id="KW-0274">FAD</keyword>
<comment type="pathway">
    <text evidence="1 14">Amino-acid biosynthesis; L-isoleucine biosynthesis; L-isoleucine from 2-oxobutanoate: step 1/4.</text>
</comment>
<dbReference type="InterPro" id="IPR011766">
    <property type="entry name" value="TPP_enzyme_TPP-bd"/>
</dbReference>
<evidence type="ECO:0000256" key="1">
    <source>
        <dbReference type="ARBA" id="ARBA00004974"/>
    </source>
</evidence>
<dbReference type="SUPFAM" id="SSF52518">
    <property type="entry name" value="Thiamin diphosphate-binding fold (THDP-binding)"/>
    <property type="match status" value="2"/>
</dbReference>
<accession>A0A1M5Z8I2</accession>
<keyword evidence="11 14" id="KW-0786">Thiamine pyrophosphate</keyword>
<dbReference type="GO" id="GO:0000287">
    <property type="term" value="F:magnesium ion binding"/>
    <property type="evidence" value="ECO:0007669"/>
    <property type="project" value="UniProtKB-UniRule"/>
</dbReference>
<comment type="pathway">
    <text evidence="2 14">Amino-acid biosynthesis; L-valine biosynthesis; L-valine from pyruvate: step 1/4.</text>
</comment>
<dbReference type="Pfam" id="PF02776">
    <property type="entry name" value="TPP_enzyme_N"/>
    <property type="match status" value="1"/>
</dbReference>
<dbReference type="CDD" id="cd07035">
    <property type="entry name" value="TPP_PYR_POX_like"/>
    <property type="match status" value="1"/>
</dbReference>
<evidence type="ECO:0000256" key="6">
    <source>
        <dbReference type="ARBA" id="ARBA00022630"/>
    </source>
</evidence>
<dbReference type="InterPro" id="IPR029035">
    <property type="entry name" value="DHS-like_NAD/FAD-binding_dom"/>
</dbReference>
<dbReference type="PANTHER" id="PTHR18968:SF170">
    <property type="entry name" value="ACETOLACTATE SYNTHASE ISOZYME 1 LARGE SUBUNIT"/>
    <property type="match status" value="1"/>
</dbReference>
<dbReference type="UniPathway" id="UPA00049">
    <property type="reaction ID" value="UER00059"/>
</dbReference>
<name>A0A1M5Z8I2_9CLOT</name>
<dbReference type="AlphaFoldDB" id="A0A1M5Z8I2"/>
<dbReference type="GO" id="GO:0030976">
    <property type="term" value="F:thiamine pyrophosphate binding"/>
    <property type="evidence" value="ECO:0007669"/>
    <property type="project" value="UniProtKB-UniRule"/>
</dbReference>
<organism evidence="18 19">
    <name type="scientific">Clostridium intestinale DSM 6191</name>
    <dbReference type="NCBI Taxonomy" id="1121320"/>
    <lineage>
        <taxon>Bacteria</taxon>
        <taxon>Bacillati</taxon>
        <taxon>Bacillota</taxon>
        <taxon>Clostridia</taxon>
        <taxon>Eubacteriales</taxon>
        <taxon>Clostridiaceae</taxon>
        <taxon>Clostridium</taxon>
    </lineage>
</organism>
<dbReference type="InterPro" id="IPR012846">
    <property type="entry name" value="Acetolactate_synth_lsu"/>
</dbReference>
<evidence type="ECO:0000259" key="15">
    <source>
        <dbReference type="Pfam" id="PF00205"/>
    </source>
</evidence>
<dbReference type="Pfam" id="PF00205">
    <property type="entry name" value="TPP_enzyme_M"/>
    <property type="match status" value="1"/>
</dbReference>
<dbReference type="FunFam" id="3.40.50.1220:FF:000008">
    <property type="entry name" value="Acetolactate synthase"/>
    <property type="match status" value="1"/>
</dbReference>
<evidence type="ECO:0000256" key="14">
    <source>
        <dbReference type="RuleBase" id="RU003591"/>
    </source>
</evidence>
<dbReference type="InterPro" id="IPR045229">
    <property type="entry name" value="TPP_enz"/>
</dbReference>
<dbReference type="GO" id="GO:0003984">
    <property type="term" value="F:acetolactate synthase activity"/>
    <property type="evidence" value="ECO:0007669"/>
    <property type="project" value="UniProtKB-EC"/>
</dbReference>
<evidence type="ECO:0000256" key="5">
    <source>
        <dbReference type="ARBA" id="ARBA00022605"/>
    </source>
</evidence>
<evidence type="ECO:0000259" key="17">
    <source>
        <dbReference type="Pfam" id="PF02776"/>
    </source>
</evidence>
<dbReference type="PANTHER" id="PTHR18968">
    <property type="entry name" value="THIAMINE PYROPHOSPHATE ENZYMES"/>
    <property type="match status" value="1"/>
</dbReference>
<dbReference type="GO" id="GO:0009099">
    <property type="term" value="P:L-valine biosynthetic process"/>
    <property type="evidence" value="ECO:0007669"/>
    <property type="project" value="UniProtKB-UniPathway"/>
</dbReference>
<dbReference type="GO" id="GO:0005948">
    <property type="term" value="C:acetolactate synthase complex"/>
    <property type="evidence" value="ECO:0007669"/>
    <property type="project" value="TreeGrafter"/>
</dbReference>
<feature type="domain" description="Thiamine pyrophosphate enzyme central" evidence="15">
    <location>
        <begin position="190"/>
        <end position="325"/>
    </location>
</feature>
<comment type="similarity">
    <text evidence="3 14">Belongs to the TPP enzyme family.</text>
</comment>
<evidence type="ECO:0000256" key="8">
    <source>
        <dbReference type="ARBA" id="ARBA00022723"/>
    </source>
</evidence>
<dbReference type="CDD" id="cd02015">
    <property type="entry name" value="TPP_AHAS"/>
    <property type="match status" value="1"/>
</dbReference>
<dbReference type="InterPro" id="IPR012001">
    <property type="entry name" value="Thiamin_PyroP_enz_TPP-bd_dom"/>
</dbReference>
<feature type="domain" description="Thiamine pyrophosphate enzyme N-terminal TPP-binding" evidence="17">
    <location>
        <begin position="4"/>
        <end position="117"/>
    </location>
</feature>
<keyword evidence="5 14" id="KW-0028">Amino-acid biosynthesis</keyword>
<dbReference type="EC" id="2.2.1.6" evidence="4 14"/>
<evidence type="ECO:0000313" key="19">
    <source>
        <dbReference type="Proteomes" id="UP000184241"/>
    </source>
</evidence>
<dbReference type="GO" id="GO:0050660">
    <property type="term" value="F:flavin adenine dinucleotide binding"/>
    <property type="evidence" value="ECO:0007669"/>
    <property type="project" value="InterPro"/>
</dbReference>